<reference evidence="8 10" key="1">
    <citation type="submission" date="2016-02" db="EMBL/GenBank/DDBJ databases">
        <authorList>
            <person name="Wen L."/>
            <person name="He K."/>
            <person name="Yang H."/>
        </authorList>
    </citation>
    <scope>NUCLEOTIDE SEQUENCE [LARGE SCALE GENOMIC DNA]</scope>
    <source>
        <strain evidence="8">Trichococcus_R210</strain>
    </source>
</reference>
<dbReference type="EMBL" id="FNYT01000004">
    <property type="protein sequence ID" value="SEI83770.1"/>
    <property type="molecule type" value="Genomic_DNA"/>
</dbReference>
<evidence type="ECO:0000256" key="2">
    <source>
        <dbReference type="ARBA" id="ARBA00022679"/>
    </source>
</evidence>
<dbReference type="PROSITE" id="PS00737">
    <property type="entry name" value="THIOLASE_2"/>
    <property type="match status" value="1"/>
</dbReference>
<accession>A0A143YI63</accession>
<dbReference type="Proteomes" id="UP000076878">
    <property type="component" value="Unassembled WGS sequence"/>
</dbReference>
<dbReference type="Gene3D" id="3.40.47.10">
    <property type="match status" value="1"/>
</dbReference>
<dbReference type="Proteomes" id="UP000199280">
    <property type="component" value="Unassembled WGS sequence"/>
</dbReference>
<name>A0A143YI63_9LACT</name>
<dbReference type="STRING" id="640938.TR210_805"/>
<feature type="domain" description="Thiolase C-terminal" evidence="7">
    <location>
        <begin position="270"/>
        <end position="391"/>
    </location>
</feature>
<reference evidence="9 11" key="2">
    <citation type="submission" date="2016-10" db="EMBL/GenBank/DDBJ databases">
        <authorList>
            <person name="Varghese N."/>
            <person name="Submissions S."/>
        </authorList>
    </citation>
    <scope>NUCLEOTIDE SEQUENCE [LARGE SCALE GENOMIC DNA]</scope>
    <source>
        <strain evidence="9 11">DSM 22150</strain>
    </source>
</reference>
<dbReference type="CDD" id="cd00751">
    <property type="entry name" value="thiolase"/>
    <property type="match status" value="1"/>
</dbReference>
<dbReference type="SUPFAM" id="SSF53901">
    <property type="entry name" value="Thiolase-like"/>
    <property type="match status" value="2"/>
</dbReference>
<dbReference type="AlphaFoldDB" id="A0A143YI63"/>
<feature type="domain" description="Thiolase N-terminal" evidence="6">
    <location>
        <begin position="11"/>
        <end position="261"/>
    </location>
</feature>
<dbReference type="InterPro" id="IPR020613">
    <property type="entry name" value="Thiolase_CS"/>
</dbReference>
<protein>
    <recommendedName>
        <fullName evidence="4">Acetoacetyl-CoA thiolase</fullName>
    </recommendedName>
</protein>
<dbReference type="InterPro" id="IPR020617">
    <property type="entry name" value="Thiolase_C"/>
</dbReference>
<dbReference type="InterPro" id="IPR020616">
    <property type="entry name" value="Thiolase_N"/>
</dbReference>
<evidence type="ECO:0000256" key="4">
    <source>
        <dbReference type="ARBA" id="ARBA00030755"/>
    </source>
</evidence>
<dbReference type="PIRSF" id="PIRSF000429">
    <property type="entry name" value="Ac-CoA_Ac_transf"/>
    <property type="match status" value="1"/>
</dbReference>
<dbReference type="InterPro" id="IPR016039">
    <property type="entry name" value="Thiolase-like"/>
</dbReference>
<evidence type="ECO:0000313" key="8">
    <source>
        <dbReference type="EMBL" id="CZQ89533.1"/>
    </source>
</evidence>
<comment type="similarity">
    <text evidence="1 5">Belongs to the thiolase-like superfamily. Thiolase family.</text>
</comment>
<dbReference type="PANTHER" id="PTHR18919:SF151">
    <property type="entry name" value="BLR2427 PROTEIN"/>
    <property type="match status" value="1"/>
</dbReference>
<keyword evidence="11" id="KW-1185">Reference proteome</keyword>
<sequence>MHAQINAMKEVYIVGGLRTPIGKTNGKLKRFLPEQLAAKILNELLEKFQLEPQNIDEVLLGNAVGPGGNLARVSLLEAGWPYAIPAHTLDYQCGSGLSAVQFAASRIAAGESDLVIAGGVESTSMAPLRQFNPKDPRFQGHGISYERAPFSTPAIGDPDMGEGAENVARLMGISREQMDAYALESHRKAQAAWENGSLKDIVAPLALQDGTLLEKDQCILPGLSLDFLKRLPPAFIADGRITAGNACLKHDGAAALLLCSKRALEKYGLTAQAVIRATDCTGCDPNLFPLSPVPSVRNLAQKAGITLDAVSAFEINEAFAAKVLACCGELGIETKRTNVLGGALAYGHPYGASGAIILLHLLKVLELQQGSLGIATVGAVGGQAVSILIERCTDPCA</sequence>
<evidence type="ECO:0000256" key="3">
    <source>
        <dbReference type="ARBA" id="ARBA00023315"/>
    </source>
</evidence>
<evidence type="ECO:0000256" key="5">
    <source>
        <dbReference type="RuleBase" id="RU003557"/>
    </source>
</evidence>
<dbReference type="GO" id="GO:0016747">
    <property type="term" value="F:acyltransferase activity, transferring groups other than amino-acyl groups"/>
    <property type="evidence" value="ECO:0007669"/>
    <property type="project" value="InterPro"/>
</dbReference>
<evidence type="ECO:0000313" key="9">
    <source>
        <dbReference type="EMBL" id="SEI83770.1"/>
    </source>
</evidence>
<evidence type="ECO:0000259" key="6">
    <source>
        <dbReference type="Pfam" id="PF00108"/>
    </source>
</evidence>
<dbReference type="Pfam" id="PF02803">
    <property type="entry name" value="Thiolase_C"/>
    <property type="match status" value="1"/>
</dbReference>
<keyword evidence="2 5" id="KW-0808">Transferase</keyword>
<dbReference type="RefSeq" id="WP_204243751.1">
    <property type="nucleotide sequence ID" value="NZ_FJNB01000004.1"/>
</dbReference>
<organism evidence="8 10">
    <name type="scientific">Trichococcus ilyis</name>
    <dbReference type="NCBI Taxonomy" id="640938"/>
    <lineage>
        <taxon>Bacteria</taxon>
        <taxon>Bacillati</taxon>
        <taxon>Bacillota</taxon>
        <taxon>Bacilli</taxon>
        <taxon>Lactobacillales</taxon>
        <taxon>Carnobacteriaceae</taxon>
        <taxon>Trichococcus</taxon>
    </lineage>
</organism>
<proteinExistence type="inferred from homology"/>
<evidence type="ECO:0000259" key="7">
    <source>
        <dbReference type="Pfam" id="PF02803"/>
    </source>
</evidence>
<dbReference type="PANTHER" id="PTHR18919">
    <property type="entry name" value="ACETYL-COA C-ACYLTRANSFERASE"/>
    <property type="match status" value="1"/>
</dbReference>
<dbReference type="EMBL" id="FJNB01000004">
    <property type="protein sequence ID" value="CZQ89533.1"/>
    <property type="molecule type" value="Genomic_DNA"/>
</dbReference>
<keyword evidence="3 5" id="KW-0012">Acyltransferase</keyword>
<dbReference type="Pfam" id="PF00108">
    <property type="entry name" value="Thiolase_N"/>
    <property type="match status" value="1"/>
</dbReference>
<evidence type="ECO:0000313" key="11">
    <source>
        <dbReference type="Proteomes" id="UP000199280"/>
    </source>
</evidence>
<dbReference type="NCBIfam" id="TIGR01930">
    <property type="entry name" value="AcCoA-C-Actrans"/>
    <property type="match status" value="1"/>
</dbReference>
<evidence type="ECO:0000313" key="10">
    <source>
        <dbReference type="Proteomes" id="UP000076878"/>
    </source>
</evidence>
<evidence type="ECO:0000256" key="1">
    <source>
        <dbReference type="ARBA" id="ARBA00010982"/>
    </source>
</evidence>
<gene>
    <name evidence="9" type="ORF">SAMN05216375_10452</name>
    <name evidence="8" type="ORF">TR210_805</name>
</gene>
<dbReference type="InterPro" id="IPR002155">
    <property type="entry name" value="Thiolase"/>
</dbReference>